<sequence>MPVVNFHLVEGMTSSEQDERLLIGASRLYAEVLGAPLQRVRAFITPHRASRFAVAGDVVVNNGLHAPYFDFIVLEGRPLDERQRLLAGFTDLLVDTLGVRRDLVRGSCRRVAPQDWAIGGEPASVLRQDEVEARARATAISGDVERR</sequence>
<comment type="similarity">
    <text evidence="1">Belongs to the 4-oxalocrotonate tautomerase family.</text>
</comment>
<dbReference type="Pfam" id="PF01361">
    <property type="entry name" value="Tautomerase"/>
    <property type="match status" value="1"/>
</dbReference>
<protein>
    <submittedName>
        <fullName evidence="4">4-oxalocrotonate tautomerase</fullName>
    </submittedName>
</protein>
<organism evidence="4 5">
    <name type="scientific">Parazoarcus communis SWub3 = DSM 12120</name>
    <dbReference type="NCBI Taxonomy" id="1121029"/>
    <lineage>
        <taxon>Bacteria</taxon>
        <taxon>Pseudomonadati</taxon>
        <taxon>Pseudomonadota</taxon>
        <taxon>Betaproteobacteria</taxon>
        <taxon>Rhodocyclales</taxon>
        <taxon>Zoogloeaceae</taxon>
        <taxon>Parazoarcus</taxon>
    </lineage>
</organism>
<gene>
    <name evidence="4" type="ORF">DNK49_21015</name>
</gene>
<dbReference type="Gene3D" id="3.30.429.10">
    <property type="entry name" value="Macrophage Migration Inhibitory Factor"/>
    <property type="match status" value="2"/>
</dbReference>
<dbReference type="PANTHER" id="PTHR35530">
    <property type="entry name" value="TAUTOMERASE-RELATED"/>
    <property type="match status" value="1"/>
</dbReference>
<accession>A0A323UQ31</accession>
<evidence type="ECO:0000256" key="2">
    <source>
        <dbReference type="ARBA" id="ARBA00023235"/>
    </source>
</evidence>
<keyword evidence="2" id="KW-0413">Isomerase</keyword>
<dbReference type="OrthoDB" id="9804765at2"/>
<dbReference type="InterPro" id="IPR004370">
    <property type="entry name" value="4-OT-like_dom"/>
</dbReference>
<reference evidence="4 5" key="1">
    <citation type="submission" date="2018-06" db="EMBL/GenBank/DDBJ databases">
        <title>Azoarcus communis strain SWub3 genome.</title>
        <authorList>
            <person name="Zorraquino Salvo V."/>
            <person name="Toubiana D."/>
            <person name="Blumwald E."/>
        </authorList>
    </citation>
    <scope>NUCLEOTIDE SEQUENCE [LARGE SCALE GENOMIC DNA]</scope>
    <source>
        <strain evidence="4 5">SWub3</strain>
    </source>
</reference>
<proteinExistence type="inferred from homology"/>
<dbReference type="InterPro" id="IPR014347">
    <property type="entry name" value="Tautomerase/MIF_sf"/>
</dbReference>
<dbReference type="AlphaFoldDB" id="A0A323UQ31"/>
<keyword evidence="5" id="KW-1185">Reference proteome</keyword>
<name>A0A323UQ31_9RHOO</name>
<dbReference type="EMBL" id="QKOE01000026">
    <property type="protein sequence ID" value="PZA14604.1"/>
    <property type="molecule type" value="Genomic_DNA"/>
</dbReference>
<feature type="domain" description="4-oxalocrotonate tautomerase-like" evidence="3">
    <location>
        <begin position="2"/>
        <end position="60"/>
    </location>
</feature>
<dbReference type="SUPFAM" id="SSF55331">
    <property type="entry name" value="Tautomerase/MIF"/>
    <property type="match status" value="1"/>
</dbReference>
<dbReference type="Proteomes" id="UP000248259">
    <property type="component" value="Unassembled WGS sequence"/>
</dbReference>
<evidence type="ECO:0000256" key="1">
    <source>
        <dbReference type="ARBA" id="ARBA00006723"/>
    </source>
</evidence>
<evidence type="ECO:0000259" key="3">
    <source>
        <dbReference type="Pfam" id="PF01361"/>
    </source>
</evidence>
<dbReference type="PANTHER" id="PTHR35530:SF2">
    <property type="entry name" value="BSL4019 PROTEIN"/>
    <property type="match status" value="1"/>
</dbReference>
<dbReference type="RefSeq" id="WP_110529503.1">
    <property type="nucleotide sequence ID" value="NZ_QKOE01000026.1"/>
</dbReference>
<evidence type="ECO:0000313" key="5">
    <source>
        <dbReference type="Proteomes" id="UP000248259"/>
    </source>
</evidence>
<comment type="caution">
    <text evidence="4">The sequence shown here is derived from an EMBL/GenBank/DDBJ whole genome shotgun (WGS) entry which is preliminary data.</text>
</comment>
<evidence type="ECO:0000313" key="4">
    <source>
        <dbReference type="EMBL" id="PZA14604.1"/>
    </source>
</evidence>
<dbReference type="GO" id="GO:0016853">
    <property type="term" value="F:isomerase activity"/>
    <property type="evidence" value="ECO:0007669"/>
    <property type="project" value="UniProtKB-KW"/>
</dbReference>